<reference evidence="9" key="1">
    <citation type="submission" date="2017-09" db="EMBL/GenBank/DDBJ databases">
        <title>Depth-based differentiation of microbial function through sediment-hosted aquifers and enrichment of novel symbionts in the deep terrestrial subsurface.</title>
        <authorList>
            <person name="Probst A.J."/>
            <person name="Ladd B."/>
            <person name="Jarett J.K."/>
            <person name="Geller-Mcgrath D.E."/>
            <person name="Sieber C.M.K."/>
            <person name="Emerson J.B."/>
            <person name="Anantharaman K."/>
            <person name="Thomas B.C."/>
            <person name="Malmstrom R."/>
            <person name="Stieglmeier M."/>
            <person name="Klingl A."/>
            <person name="Woyke T."/>
            <person name="Ryan C.M."/>
            <person name="Banfield J.F."/>
        </authorList>
    </citation>
    <scope>NUCLEOTIDE SEQUENCE [LARGE SCALE GENOMIC DNA]</scope>
</reference>
<dbReference type="GO" id="GO:0005524">
    <property type="term" value="F:ATP binding"/>
    <property type="evidence" value="ECO:0007669"/>
    <property type="project" value="InterPro"/>
</dbReference>
<name>A0A2M8F979_9BACT</name>
<dbReference type="Pfam" id="PF14520">
    <property type="entry name" value="HHH_5"/>
    <property type="match status" value="1"/>
</dbReference>
<evidence type="ECO:0000256" key="2">
    <source>
        <dbReference type="ARBA" id="ARBA00022763"/>
    </source>
</evidence>
<evidence type="ECO:0000313" key="8">
    <source>
        <dbReference type="EMBL" id="PJC52271.1"/>
    </source>
</evidence>
<evidence type="ECO:0000256" key="3">
    <source>
        <dbReference type="ARBA" id="ARBA00023125"/>
    </source>
</evidence>
<keyword evidence="4 6" id="KW-0233">DNA recombination</keyword>
<dbReference type="InterPro" id="IPR000085">
    <property type="entry name" value="RuvA"/>
</dbReference>
<dbReference type="GO" id="GO:0009379">
    <property type="term" value="C:Holliday junction helicase complex"/>
    <property type="evidence" value="ECO:0007669"/>
    <property type="project" value="InterPro"/>
</dbReference>
<comment type="function">
    <text evidence="6">The RuvA-RuvB-RuvC complex processes Holliday junction (HJ) DNA during genetic recombination and DNA repair, while the RuvA-RuvB complex plays an important role in the rescue of blocked DNA replication forks via replication fork reversal (RFR). RuvA specifically binds to HJ cruciform DNA, conferring on it an open structure. The RuvB hexamer acts as an ATP-dependent pump, pulling dsDNA into and through the RuvAB complex. HJ branch migration allows RuvC to scan DNA until it finds its consensus sequence, where it cleaves and resolves the cruciform DNA.</text>
</comment>
<comment type="caution">
    <text evidence="8">The sequence shown here is derived from an EMBL/GenBank/DDBJ whole genome shotgun (WGS) entry which is preliminary data.</text>
</comment>
<dbReference type="HAMAP" id="MF_00031">
    <property type="entry name" value="DNA_HJ_migration_RuvA"/>
    <property type="match status" value="1"/>
</dbReference>
<dbReference type="SUPFAM" id="SSF47781">
    <property type="entry name" value="RuvA domain 2-like"/>
    <property type="match status" value="1"/>
</dbReference>
<comment type="similarity">
    <text evidence="6">Belongs to the RuvA family.</text>
</comment>
<dbReference type="EMBL" id="PFRH01000121">
    <property type="protein sequence ID" value="PJC52271.1"/>
    <property type="molecule type" value="Genomic_DNA"/>
</dbReference>
<comment type="caution">
    <text evidence="6">Lacks conserved residue(s) required for the propagation of feature annotation.</text>
</comment>
<dbReference type="NCBIfam" id="TIGR00084">
    <property type="entry name" value="ruvA"/>
    <property type="match status" value="1"/>
</dbReference>
<dbReference type="Gene3D" id="2.40.50.140">
    <property type="entry name" value="Nucleic acid-binding proteins"/>
    <property type="match status" value="1"/>
</dbReference>
<feature type="region of interest" description="Domain I" evidence="6">
    <location>
        <begin position="23"/>
        <end position="86"/>
    </location>
</feature>
<accession>A0A2M8F979</accession>
<keyword evidence="3 6" id="KW-0238">DNA-binding</keyword>
<feature type="domain" description="Helix-hairpin-helix DNA-binding motif class 1" evidence="7">
    <location>
        <begin position="95"/>
        <end position="114"/>
    </location>
</feature>
<keyword evidence="2 6" id="KW-0227">DNA damage</keyword>
<sequence length="216" mass="23472">MRFYLFDSLDLCSLLHRFIIEIMISYLTGTIYAKDHSAITLLTSGGVGYDITLTGVHASELSTGQKIALHTHMKVSENAMDLYGFRTKEEKSFFSLLLSVSGVGPKSAMNILAIGSIHDIEDAILRADAKYLSAVQGIGKKTAERMVVELKSKMQKRSSSGEVRQTAGGNILEEVIDGLVSMGYSKEDARAAALTCDADGKSTEQLLRDALQTLSK</sequence>
<evidence type="ECO:0000259" key="7">
    <source>
        <dbReference type="SMART" id="SM00278"/>
    </source>
</evidence>
<dbReference type="InterPro" id="IPR012340">
    <property type="entry name" value="NA-bd_OB-fold"/>
</dbReference>
<gene>
    <name evidence="6 8" type="primary">ruvA</name>
    <name evidence="8" type="ORF">CO030_03750</name>
</gene>
<dbReference type="InterPro" id="IPR013849">
    <property type="entry name" value="DNA_helicase_Holl-junc_RuvA_I"/>
</dbReference>
<dbReference type="SUPFAM" id="SSF50249">
    <property type="entry name" value="Nucleic acid-binding proteins"/>
    <property type="match status" value="1"/>
</dbReference>
<comment type="subunit">
    <text evidence="6">Homotetramer. Forms an RuvA(8)-RuvB(12)-Holliday junction (HJ) complex. HJ DNA is sandwiched between 2 RuvA tetramers; dsDNA enters through RuvA and exits via RuvB. An RuvB hexamer assembles on each DNA strand where it exits the tetramer. Each RuvB hexamer is contacted by two RuvA subunits (via domain III) on 2 adjacent RuvB subunits; this complex drives branch migration. In the full resolvosome a probable DNA-RuvA(4)-RuvB(12)-RuvC(2) complex forms which resolves the HJ.</text>
</comment>
<dbReference type="GO" id="GO:0006310">
    <property type="term" value="P:DNA recombination"/>
    <property type="evidence" value="ECO:0007669"/>
    <property type="project" value="UniProtKB-UniRule"/>
</dbReference>
<dbReference type="GO" id="GO:0048476">
    <property type="term" value="C:Holliday junction resolvase complex"/>
    <property type="evidence" value="ECO:0007669"/>
    <property type="project" value="UniProtKB-UniRule"/>
</dbReference>
<comment type="domain">
    <text evidence="6">Has three domains with a flexible linker between the domains II and III and assumes an 'L' shape. Domain III is highly mobile and contacts RuvB.</text>
</comment>
<dbReference type="GO" id="GO:0005737">
    <property type="term" value="C:cytoplasm"/>
    <property type="evidence" value="ECO:0007669"/>
    <property type="project" value="UniProtKB-SubCell"/>
</dbReference>
<dbReference type="InterPro" id="IPR011114">
    <property type="entry name" value="RuvA_C"/>
</dbReference>
<dbReference type="CDD" id="cd14332">
    <property type="entry name" value="UBA_RuvA_C"/>
    <property type="match status" value="1"/>
</dbReference>
<dbReference type="SMART" id="SM00278">
    <property type="entry name" value="HhH1"/>
    <property type="match status" value="2"/>
</dbReference>
<evidence type="ECO:0000256" key="1">
    <source>
        <dbReference type="ARBA" id="ARBA00022490"/>
    </source>
</evidence>
<evidence type="ECO:0000256" key="4">
    <source>
        <dbReference type="ARBA" id="ARBA00023172"/>
    </source>
</evidence>
<keyword evidence="1 6" id="KW-0963">Cytoplasm</keyword>
<dbReference type="InterPro" id="IPR010994">
    <property type="entry name" value="RuvA_2-like"/>
</dbReference>
<dbReference type="GO" id="GO:0000400">
    <property type="term" value="F:four-way junction DNA binding"/>
    <property type="evidence" value="ECO:0007669"/>
    <property type="project" value="UniProtKB-UniRule"/>
</dbReference>
<comment type="subcellular location">
    <subcellularLocation>
        <location evidence="6">Cytoplasm</location>
    </subcellularLocation>
</comment>
<dbReference type="Gene3D" id="1.10.8.10">
    <property type="entry name" value="DNA helicase RuvA subunit, C-terminal domain"/>
    <property type="match status" value="1"/>
</dbReference>
<dbReference type="Proteomes" id="UP000231456">
    <property type="component" value="Unassembled WGS sequence"/>
</dbReference>
<dbReference type="GO" id="GO:0009378">
    <property type="term" value="F:four-way junction helicase activity"/>
    <property type="evidence" value="ECO:0007669"/>
    <property type="project" value="InterPro"/>
</dbReference>
<dbReference type="InterPro" id="IPR036267">
    <property type="entry name" value="RuvA_C_sf"/>
</dbReference>
<dbReference type="SUPFAM" id="SSF46929">
    <property type="entry name" value="DNA helicase RuvA subunit, C-terminal domain"/>
    <property type="match status" value="1"/>
</dbReference>
<protein>
    <recommendedName>
        <fullName evidence="6">Holliday junction branch migration complex subunit RuvA</fullName>
    </recommendedName>
</protein>
<feature type="domain" description="Helix-hairpin-helix DNA-binding motif class 1" evidence="7">
    <location>
        <begin position="130"/>
        <end position="149"/>
    </location>
</feature>
<dbReference type="AlphaFoldDB" id="A0A2M8F979"/>
<evidence type="ECO:0000256" key="6">
    <source>
        <dbReference type="HAMAP-Rule" id="MF_00031"/>
    </source>
</evidence>
<organism evidence="8 9">
    <name type="scientific">Candidatus Magasanikbacteria bacterium CG_4_9_14_0_2_um_filter_42_11</name>
    <dbReference type="NCBI Taxonomy" id="1974643"/>
    <lineage>
        <taxon>Bacteria</taxon>
        <taxon>Candidatus Magasanikiibacteriota</taxon>
    </lineage>
</organism>
<proteinExistence type="inferred from homology"/>
<dbReference type="Pfam" id="PF01330">
    <property type="entry name" value="RuvA_N"/>
    <property type="match status" value="1"/>
</dbReference>
<feature type="region of interest" description="Domain III" evidence="6">
    <location>
        <begin position="171"/>
        <end position="216"/>
    </location>
</feature>
<dbReference type="Pfam" id="PF07499">
    <property type="entry name" value="RuvA_C"/>
    <property type="match status" value="1"/>
</dbReference>
<dbReference type="Gene3D" id="1.10.150.20">
    <property type="entry name" value="5' to 3' exonuclease, C-terminal subdomain"/>
    <property type="match status" value="1"/>
</dbReference>
<keyword evidence="5 6" id="KW-0234">DNA repair</keyword>
<evidence type="ECO:0000256" key="5">
    <source>
        <dbReference type="ARBA" id="ARBA00023204"/>
    </source>
</evidence>
<dbReference type="InterPro" id="IPR003583">
    <property type="entry name" value="Hlx-hairpin-Hlx_DNA-bd_motif"/>
</dbReference>
<dbReference type="GO" id="GO:0006281">
    <property type="term" value="P:DNA repair"/>
    <property type="evidence" value="ECO:0007669"/>
    <property type="project" value="UniProtKB-UniRule"/>
</dbReference>
<evidence type="ECO:0000313" key="9">
    <source>
        <dbReference type="Proteomes" id="UP000231456"/>
    </source>
</evidence>